<evidence type="ECO:0000313" key="2">
    <source>
        <dbReference type="EMBL" id="AWW43423.1"/>
    </source>
</evidence>
<evidence type="ECO:0000313" key="3">
    <source>
        <dbReference type="Proteomes" id="UP000249616"/>
    </source>
</evidence>
<dbReference type="EMBL" id="CP030074">
    <property type="protein sequence ID" value="AWW43423.1"/>
    <property type="molecule type" value="Genomic_DNA"/>
</dbReference>
<dbReference type="SUPFAM" id="SSF160904">
    <property type="entry name" value="Jann2411-like"/>
    <property type="match status" value="1"/>
</dbReference>
<feature type="domain" description="Zinc finger CGNR" evidence="1">
    <location>
        <begin position="157"/>
        <end position="196"/>
    </location>
</feature>
<protein>
    <recommendedName>
        <fullName evidence="1">Zinc finger CGNR domain-containing protein</fullName>
    </recommendedName>
</protein>
<proteinExistence type="predicted"/>
<dbReference type="Proteomes" id="UP000249616">
    <property type="component" value="Plasmid unnamed1"/>
</dbReference>
<reference evidence="3" key="1">
    <citation type="submission" date="2018-06" db="EMBL/GenBank/DDBJ databases">
        <authorList>
            <person name="Li K."/>
        </authorList>
    </citation>
    <scope>NUCLEOTIDE SEQUENCE [LARGE SCALE GENOMIC DNA]</scope>
    <source>
        <strain evidence="3">ZFG47</strain>
        <plasmid evidence="3">unnamed1</plasmid>
    </source>
</reference>
<dbReference type="PANTHER" id="PTHR35525">
    <property type="entry name" value="BLL6575 PROTEIN"/>
    <property type="match status" value="1"/>
</dbReference>
<dbReference type="Gene3D" id="1.10.3300.10">
    <property type="entry name" value="Jann2411-like domain"/>
    <property type="match status" value="1"/>
</dbReference>
<organism evidence="2 3">
    <name type="scientific">Streptomyces cadmiisoli</name>
    <dbReference type="NCBI Taxonomy" id="2184053"/>
    <lineage>
        <taxon>Bacteria</taxon>
        <taxon>Bacillati</taxon>
        <taxon>Actinomycetota</taxon>
        <taxon>Actinomycetes</taxon>
        <taxon>Kitasatosporales</taxon>
        <taxon>Streptomycetaceae</taxon>
        <taxon>Streptomyces</taxon>
        <taxon>Streptomyces aurantiacus group</taxon>
    </lineage>
</organism>
<dbReference type="KEGG" id="scad:DN051_43485"/>
<gene>
    <name evidence="2" type="ORF">DN051_43485</name>
</gene>
<geneLocation type="plasmid" evidence="2 3">
    <name>unnamed1</name>
</geneLocation>
<accession>A0A2Z4JFE5</accession>
<dbReference type="InterPro" id="IPR023286">
    <property type="entry name" value="ABATE_dom_sf"/>
</dbReference>
<dbReference type="PANTHER" id="PTHR35525:SF3">
    <property type="entry name" value="BLL6575 PROTEIN"/>
    <property type="match status" value="1"/>
</dbReference>
<dbReference type="AlphaFoldDB" id="A0A2Z4JFE5"/>
<dbReference type="Pfam" id="PF11706">
    <property type="entry name" value="zf-CGNR"/>
    <property type="match status" value="1"/>
</dbReference>
<evidence type="ECO:0000259" key="1">
    <source>
        <dbReference type="Pfam" id="PF11706"/>
    </source>
</evidence>
<keyword evidence="3" id="KW-1185">Reference proteome</keyword>
<sequence length="202" mass="21182">MRHMEAIAAEQLNVQPAPGAAQYPALDLANSVVALTSGQSVDLLDTPVAAGQWLAGHDLAPAAAVLDGDDAARLHGLRAHIRSLIDSSIHGGPASEDALDALNDALTGAPSAALLSWNPISGLHRTAARPRSEIVDHALARLASDAADLLTGADAERLTACGSNPCNRYLLRHGRRHWCSTRCGDRARAARAYARRTRSATP</sequence>
<dbReference type="InterPro" id="IPR010852">
    <property type="entry name" value="ABATE"/>
</dbReference>
<name>A0A2Z4JFE5_9ACTN</name>
<dbReference type="Pfam" id="PF07336">
    <property type="entry name" value="ABATE"/>
    <property type="match status" value="1"/>
</dbReference>
<dbReference type="InterPro" id="IPR021005">
    <property type="entry name" value="Znf_CGNR"/>
</dbReference>
<keyword evidence="2" id="KW-0614">Plasmid</keyword>